<organism evidence="2 3">
    <name type="scientific">Dyadobacter endophyticus</name>
    <dbReference type="NCBI Taxonomy" id="1749036"/>
    <lineage>
        <taxon>Bacteria</taxon>
        <taxon>Pseudomonadati</taxon>
        <taxon>Bacteroidota</taxon>
        <taxon>Cytophagia</taxon>
        <taxon>Cytophagales</taxon>
        <taxon>Spirosomataceae</taxon>
        <taxon>Dyadobacter</taxon>
    </lineage>
</organism>
<dbReference type="EMBL" id="BMIA01000001">
    <property type="protein sequence ID" value="GGH25270.1"/>
    <property type="molecule type" value="Genomic_DNA"/>
</dbReference>
<dbReference type="CDD" id="cd02619">
    <property type="entry name" value="Peptidase_C1"/>
    <property type="match status" value="1"/>
</dbReference>
<dbReference type="RefSeq" id="WP_229221365.1">
    <property type="nucleotide sequence ID" value="NZ_BMIA01000001.1"/>
</dbReference>
<dbReference type="InterPro" id="IPR038765">
    <property type="entry name" value="Papain-like_cys_pep_sf"/>
</dbReference>
<dbReference type="SUPFAM" id="SSF54001">
    <property type="entry name" value="Cysteine proteinases"/>
    <property type="match status" value="1"/>
</dbReference>
<name>A0ABQ1YHJ7_9BACT</name>
<evidence type="ECO:0000313" key="2">
    <source>
        <dbReference type="EMBL" id="GGH25270.1"/>
    </source>
</evidence>
<dbReference type="Proteomes" id="UP000600214">
    <property type="component" value="Unassembled WGS sequence"/>
</dbReference>
<feature type="domain" description="Peptidase C1A papain C-terminal" evidence="1">
    <location>
        <begin position="56"/>
        <end position="288"/>
    </location>
</feature>
<evidence type="ECO:0000313" key="3">
    <source>
        <dbReference type="Proteomes" id="UP000600214"/>
    </source>
</evidence>
<proteinExistence type="predicted"/>
<comment type="caution">
    <text evidence="2">The sequence shown here is derived from an EMBL/GenBank/DDBJ whole genome shotgun (WGS) entry which is preliminary data.</text>
</comment>
<accession>A0ABQ1YHJ7</accession>
<dbReference type="InterPro" id="IPR000668">
    <property type="entry name" value="Peptidase_C1A_C"/>
</dbReference>
<dbReference type="SMART" id="SM00645">
    <property type="entry name" value="Pept_C1"/>
    <property type="match status" value="1"/>
</dbReference>
<dbReference type="Pfam" id="PF00112">
    <property type="entry name" value="Peptidase_C1"/>
    <property type="match status" value="1"/>
</dbReference>
<dbReference type="InterPro" id="IPR025660">
    <property type="entry name" value="Pept_his_AS"/>
</dbReference>
<reference evidence="3" key="1">
    <citation type="journal article" date="2019" name="Int. J. Syst. Evol. Microbiol.">
        <title>The Global Catalogue of Microorganisms (GCM) 10K type strain sequencing project: providing services to taxonomists for standard genome sequencing and annotation.</title>
        <authorList>
            <consortium name="The Broad Institute Genomics Platform"/>
            <consortium name="The Broad Institute Genome Sequencing Center for Infectious Disease"/>
            <person name="Wu L."/>
            <person name="Ma J."/>
        </authorList>
    </citation>
    <scope>NUCLEOTIDE SEQUENCE [LARGE SCALE GENOMIC DNA]</scope>
    <source>
        <strain evidence="3">CGMCC 1.15288</strain>
    </source>
</reference>
<sequence length="491" mass="53447">MRFTIKIAALSALAYLAVLRPSYSQVQRRGMGLKMDDSKYLRLPRKSPDILLKSPLPESFDIRPQLPEIGDQGMDGTCVGWSAAYYMRTAMEAGKLGIGNQPEKISATAFSPGWLYGQLKSGKDNGCAEGIFLEDALEVMKTKGAAFMSCAPGNCDARYEQCDEKAASYKIGDYATLFSPKDADSTPEQRINAIKSALVEGKNAVLIGMLVPPSFVDEASGHWQAAPGETTDNAVGGHSMAVVGYDDHIREGSFLIANSWGKAWGRNGYTWARYSDLVRFAKNAYQIYSENISKPLAQAVTLKGDVDFVLGNEAMAVHSTVDESAQVTPARPAGHAEILTYAMNRSYASGTRFKMIVNNTRQSYVYILGSDKENRVSAIFPYTSEELVTSAVVPANSSVVMPSLHSSFTLDQVSGEDYFIVFISQNELNLEELAAKVKNAAGTIVQKAYAALGEEFIPSREIVYQPGKVAYEVKGGRKGSVVPILVKIVHR</sequence>
<protein>
    <recommendedName>
        <fullName evidence="1">Peptidase C1A papain C-terminal domain-containing protein</fullName>
    </recommendedName>
</protein>
<dbReference type="Pfam" id="PF14326">
    <property type="entry name" value="DUF4384"/>
    <property type="match status" value="1"/>
</dbReference>
<keyword evidence="3" id="KW-1185">Reference proteome</keyword>
<dbReference type="Gene3D" id="3.90.70.10">
    <property type="entry name" value="Cysteine proteinases"/>
    <property type="match status" value="1"/>
</dbReference>
<gene>
    <name evidence="2" type="ORF">GCM10007423_09350</name>
</gene>
<dbReference type="InterPro" id="IPR025493">
    <property type="entry name" value="DUF4384"/>
</dbReference>
<dbReference type="PROSITE" id="PS00639">
    <property type="entry name" value="THIOL_PROTEASE_HIS"/>
    <property type="match status" value="1"/>
</dbReference>
<evidence type="ECO:0000259" key="1">
    <source>
        <dbReference type="SMART" id="SM00645"/>
    </source>
</evidence>